<dbReference type="InterPro" id="IPR036383">
    <property type="entry name" value="TSP1_rpt_sf"/>
</dbReference>
<evidence type="ECO:0000313" key="6">
    <source>
        <dbReference type="RefSeq" id="XP_031566433.1"/>
    </source>
</evidence>
<dbReference type="InterPro" id="IPR000742">
    <property type="entry name" value="EGF"/>
</dbReference>
<dbReference type="KEGG" id="aten:116301504"/>
<dbReference type="PROSITE" id="PS50026">
    <property type="entry name" value="EGF_3"/>
    <property type="match status" value="1"/>
</dbReference>
<dbReference type="FunFam" id="2.60.120.260:FF:000016">
    <property type="entry name" value="Contactin-associated protein-like 4 isoform 1"/>
    <property type="match status" value="1"/>
</dbReference>
<accession>A0A6P8IIU1</accession>
<dbReference type="SUPFAM" id="SSF57196">
    <property type="entry name" value="EGF/Laminin"/>
    <property type="match status" value="1"/>
</dbReference>
<comment type="similarity">
    <text evidence="1">Belongs to the EGF domain peptide family.</text>
</comment>
<dbReference type="SUPFAM" id="SSF49785">
    <property type="entry name" value="Galactose-binding domain-like"/>
    <property type="match status" value="1"/>
</dbReference>
<dbReference type="CDD" id="cd00057">
    <property type="entry name" value="FA58C"/>
    <property type="match status" value="1"/>
</dbReference>
<name>A0A6P8IIU1_ACTTE</name>
<dbReference type="InterPro" id="IPR008979">
    <property type="entry name" value="Galactose-bd-like_sf"/>
</dbReference>
<organism evidence="5 6">
    <name type="scientific">Actinia tenebrosa</name>
    <name type="common">Australian red waratah sea anemone</name>
    <dbReference type="NCBI Taxonomy" id="6105"/>
    <lineage>
        <taxon>Eukaryota</taxon>
        <taxon>Metazoa</taxon>
        <taxon>Cnidaria</taxon>
        <taxon>Anthozoa</taxon>
        <taxon>Hexacorallia</taxon>
        <taxon>Actiniaria</taxon>
        <taxon>Actiniidae</taxon>
        <taxon>Actinia</taxon>
    </lineage>
</organism>
<keyword evidence="2" id="KW-0245">EGF-like domain</keyword>
<dbReference type="Gene3D" id="2.60.120.260">
    <property type="entry name" value="Galactose-binding domain-like"/>
    <property type="match status" value="1"/>
</dbReference>
<reference evidence="6" key="1">
    <citation type="submission" date="2025-08" db="UniProtKB">
        <authorList>
            <consortium name="RefSeq"/>
        </authorList>
    </citation>
    <scope>IDENTIFICATION</scope>
    <source>
        <tissue evidence="6">Tentacle</tissue>
    </source>
</reference>
<feature type="domain" description="F5/8 type C" evidence="3">
    <location>
        <begin position="196"/>
        <end position="342"/>
    </location>
</feature>
<protein>
    <submittedName>
        <fullName evidence="6">Lactadherin-like</fullName>
    </submittedName>
</protein>
<dbReference type="PROSITE" id="PS50092">
    <property type="entry name" value="TSP1"/>
    <property type="match status" value="1"/>
</dbReference>
<dbReference type="Proteomes" id="UP000515163">
    <property type="component" value="Unplaced"/>
</dbReference>
<feature type="disulfide bond" evidence="2">
    <location>
        <begin position="95"/>
        <end position="112"/>
    </location>
</feature>
<dbReference type="PANTHER" id="PTHR24543">
    <property type="entry name" value="MULTICOPPER OXIDASE-RELATED"/>
    <property type="match status" value="1"/>
</dbReference>
<dbReference type="Pfam" id="PF00754">
    <property type="entry name" value="F5_F8_type_C"/>
    <property type="match status" value="1"/>
</dbReference>
<dbReference type="OrthoDB" id="5967025at2759"/>
<keyword evidence="5" id="KW-1185">Reference proteome</keyword>
<dbReference type="InterPro" id="IPR000421">
    <property type="entry name" value="FA58C"/>
</dbReference>
<gene>
    <name evidence="6" type="primary">LOC116301504</name>
</gene>
<dbReference type="SMART" id="SM00231">
    <property type="entry name" value="FA58C"/>
    <property type="match status" value="1"/>
</dbReference>
<evidence type="ECO:0000313" key="5">
    <source>
        <dbReference type="Proteomes" id="UP000515163"/>
    </source>
</evidence>
<dbReference type="InParanoid" id="A0A6P8IIU1"/>
<proteinExistence type="inferred from homology"/>
<dbReference type="InterPro" id="IPR000884">
    <property type="entry name" value="TSP1_rpt"/>
</dbReference>
<dbReference type="GeneID" id="116301504"/>
<evidence type="ECO:0000259" key="3">
    <source>
        <dbReference type="PROSITE" id="PS50022"/>
    </source>
</evidence>
<dbReference type="AlphaFoldDB" id="A0A6P8IIU1"/>
<dbReference type="RefSeq" id="XP_031566433.1">
    <property type="nucleotide sequence ID" value="XM_031710573.1"/>
</dbReference>
<feature type="domain" description="EGF-like" evidence="4">
    <location>
        <begin position="86"/>
        <end position="125"/>
    </location>
</feature>
<keyword evidence="2" id="KW-1015">Disulfide bond</keyword>
<dbReference type="PROSITE" id="PS50022">
    <property type="entry name" value="FA58C_3"/>
    <property type="match status" value="1"/>
</dbReference>
<evidence type="ECO:0000256" key="1">
    <source>
        <dbReference type="ARBA" id="ARBA00006373"/>
    </source>
</evidence>
<dbReference type="Gene3D" id="2.20.100.10">
    <property type="entry name" value="Thrombospondin type-1 (TSP1) repeat"/>
    <property type="match status" value="1"/>
</dbReference>
<dbReference type="Gene3D" id="2.10.25.10">
    <property type="entry name" value="Laminin"/>
    <property type="match status" value="1"/>
</dbReference>
<evidence type="ECO:0000259" key="4">
    <source>
        <dbReference type="PROSITE" id="PS50026"/>
    </source>
</evidence>
<comment type="caution">
    <text evidence="2">Lacks conserved residue(s) required for the propagation of feature annotation.</text>
</comment>
<sequence length="345" mass="39212">MRDRVTGIHFAVLNKHKQKYLDVLSFRVLLVKDEKLCELSCVGSHQCFSFNLVADGGMLRCELLSTDMFNSSQKFIYKTNSVHFSIKSTCYPMPCKNNGTCIPFYNNNTHSCNCTYPPYYGEQCDKVEGLHWSPWSLWSDTCGPKPIQTSLTKHRSRNCTYNSPRGEEPSNECVGLSVETQNCESIPMTAEEIAGCDSSVGLEDNRITDSQMTASSYYPSPGITYPWYARLNHHIAWAPSTPSIGEYLQIDFKKKMRLTKIASQGRSNSNQWVTKYSLKYSDDGSTWENYGSDSYIKEFDANNDVSTVVTHTLEVPIDARYIRIIVVGYNSWPAIRMELYGCTYP</sequence>
<evidence type="ECO:0000256" key="2">
    <source>
        <dbReference type="PROSITE-ProRule" id="PRU00076"/>
    </source>
</evidence>